<comment type="caution">
    <text evidence="3">The sequence shown here is derived from an EMBL/GenBank/DDBJ whole genome shotgun (WGS) entry which is preliminary data.</text>
</comment>
<name>A0A0M9AHU9_THEAQ</name>
<evidence type="ECO:0000256" key="1">
    <source>
        <dbReference type="SAM" id="Coils"/>
    </source>
</evidence>
<dbReference type="Gene3D" id="1.20.1600.10">
    <property type="entry name" value="Outer membrane efflux proteins (OEP)"/>
    <property type="match status" value="1"/>
</dbReference>
<dbReference type="EMBL" id="LHCI01000106">
    <property type="protein sequence ID" value="KOX90951.1"/>
    <property type="molecule type" value="Genomic_DNA"/>
</dbReference>
<dbReference type="Proteomes" id="UP000037685">
    <property type="component" value="Unassembled WGS sequence"/>
</dbReference>
<feature type="coiled-coil region" evidence="1">
    <location>
        <begin position="311"/>
        <end position="406"/>
    </location>
</feature>
<evidence type="ECO:0000256" key="2">
    <source>
        <dbReference type="SAM" id="SignalP"/>
    </source>
</evidence>
<organism evidence="3 4">
    <name type="scientific">Thermus aquaticus</name>
    <dbReference type="NCBI Taxonomy" id="271"/>
    <lineage>
        <taxon>Bacteria</taxon>
        <taxon>Thermotogati</taxon>
        <taxon>Deinococcota</taxon>
        <taxon>Deinococci</taxon>
        <taxon>Thermales</taxon>
        <taxon>Thermaceae</taxon>
        <taxon>Thermus</taxon>
    </lineage>
</organism>
<dbReference type="PATRIC" id="fig|271.14.peg.2226"/>
<dbReference type="AlphaFoldDB" id="A0A0M9AHU9"/>
<dbReference type="GO" id="GO:0015562">
    <property type="term" value="F:efflux transmembrane transporter activity"/>
    <property type="evidence" value="ECO:0007669"/>
    <property type="project" value="InterPro"/>
</dbReference>
<feature type="coiled-coil region" evidence="1">
    <location>
        <begin position="165"/>
        <end position="192"/>
    </location>
</feature>
<feature type="signal peptide" evidence="2">
    <location>
        <begin position="1"/>
        <end position="21"/>
    </location>
</feature>
<evidence type="ECO:0000313" key="4">
    <source>
        <dbReference type="Proteomes" id="UP000037685"/>
    </source>
</evidence>
<evidence type="ECO:0000313" key="3">
    <source>
        <dbReference type="EMBL" id="KOX90951.1"/>
    </source>
</evidence>
<sequence length="421" mass="45498">MPRVLALLLLLAPALAQSALAPLRDHPLARQAQSYLEAARKALLAQESPVALNLQAGHARLGYACTPEALCQSLPSSGSNLTLALVLTPFPFGDVADGQERARIALRRAELGYRRTLTALQAQAVAAYGRYQEALLGEKLALKGVELAQMALEAARKRQANPKELREAELALKEAENRLEEARRGVALAEQAALGLVDLEAPLPQIPLPQGGAYLQVEEARLSVQEAQIAYDGAFRNLLPKLDVSYLRYPSGNDTLALSLSSRTLQPTLSYTRQDPARPATQVPGAGSYRSVEELRLSLSLTLSPGLFQGLAAAEAQLRGALEALKAAEAQARLQEETLKGALQSAEAALALAQLRLEGERKALEEVKRRLALGLESGLALKRAELSLLQAELARLQAENNLKNRLMELYQLYGQILEVNP</sequence>
<feature type="chain" id="PRO_5005831149" evidence="2">
    <location>
        <begin position="22"/>
        <end position="421"/>
    </location>
</feature>
<protein>
    <submittedName>
        <fullName evidence="3">Outer membrane efflux protein</fullName>
    </submittedName>
</protein>
<reference evidence="3 4" key="1">
    <citation type="submission" date="2015-07" db="EMBL/GenBank/DDBJ databases">
        <authorList>
            <person name="Noorani M."/>
        </authorList>
    </citation>
    <scope>NUCLEOTIDE SEQUENCE [LARGE SCALE GENOMIC DNA]</scope>
    <source>
        <strain evidence="4">ATCC 25104 / DSM 625 / JCM 10724 / NBRC 103206 / NCIMB 11243 / YT-1</strain>
    </source>
</reference>
<gene>
    <name evidence="3" type="ORF">BVI061214_02150</name>
</gene>
<accession>A0A0M9AHU9</accession>
<keyword evidence="2" id="KW-0732">Signal</keyword>
<proteinExistence type="predicted"/>
<dbReference type="RefSeq" id="WP_053768391.1">
    <property type="nucleotide sequence ID" value="NZ_LHCI01000106.1"/>
</dbReference>
<dbReference type="SUPFAM" id="SSF56954">
    <property type="entry name" value="Outer membrane efflux proteins (OEP)"/>
    <property type="match status" value="1"/>
</dbReference>
<keyword evidence="1" id="KW-0175">Coiled coil</keyword>